<dbReference type="InterPro" id="IPR051692">
    <property type="entry name" value="OMP-like"/>
</dbReference>
<name>A0A176Y852_9BRAD</name>
<evidence type="ECO:0000313" key="1">
    <source>
        <dbReference type="EMBL" id="OAE97125.1"/>
    </source>
</evidence>
<evidence type="ECO:0000313" key="2">
    <source>
        <dbReference type="Proteomes" id="UP000076959"/>
    </source>
</evidence>
<dbReference type="Proteomes" id="UP000076959">
    <property type="component" value="Unassembled WGS sequence"/>
</dbReference>
<dbReference type="PANTHER" id="PTHR34001">
    <property type="entry name" value="BLL7405 PROTEIN"/>
    <property type="match status" value="1"/>
</dbReference>
<keyword evidence="2" id="KW-1185">Reference proteome</keyword>
<comment type="caution">
    <text evidence="1">The sequence shown here is derived from an EMBL/GenBank/DDBJ whole genome shotgun (WGS) entry which is preliminary data.</text>
</comment>
<dbReference type="AlphaFoldDB" id="A0A176Y852"/>
<sequence>MAVAPRELGADFKGSNGNLAFAGVQDESKIDAFGLLTGQVGYAWNNVLLHVKGGAAVVRDKFRIFDFATGLSIDNGSETRWGGTVGRALNLASPLIAPSALSMTTCSWAVGTWTSCFQPESEVFRRVLVQGPPESVRTSTSVWSV</sequence>
<dbReference type="RefSeq" id="WP_063680017.1">
    <property type="nucleotide sequence ID" value="NZ_LUUB01000126.1"/>
</dbReference>
<proteinExistence type="predicted"/>
<dbReference type="PANTHER" id="PTHR34001:SF3">
    <property type="entry name" value="BLL7405 PROTEIN"/>
    <property type="match status" value="1"/>
</dbReference>
<reference evidence="1 2" key="1">
    <citation type="submission" date="2016-03" db="EMBL/GenBank/DDBJ databases">
        <title>Draft Genome Sequence of the Strain BR 10245 (Bradyrhizobium sp.) isolated from nodules of Centrolobium paraense.</title>
        <authorList>
            <person name="Simoes-Araujo J.L.Sr."/>
            <person name="Barauna A.C."/>
            <person name="Silva K."/>
            <person name="Zilli J.E."/>
        </authorList>
    </citation>
    <scope>NUCLEOTIDE SEQUENCE [LARGE SCALE GENOMIC DNA]</scope>
    <source>
        <strain evidence="1 2">BR 10245</strain>
    </source>
</reference>
<dbReference type="EMBL" id="LUUB01000126">
    <property type="protein sequence ID" value="OAE97125.1"/>
    <property type="molecule type" value="Genomic_DNA"/>
</dbReference>
<accession>A0A176Y852</accession>
<protein>
    <submittedName>
        <fullName evidence="1">Uncharacterized protein</fullName>
    </submittedName>
</protein>
<gene>
    <name evidence="1" type="ORF">AYJ54_36090</name>
</gene>
<organism evidence="1 2">
    <name type="scientific">Bradyrhizobium centrolobii</name>
    <dbReference type="NCBI Taxonomy" id="1505087"/>
    <lineage>
        <taxon>Bacteria</taxon>
        <taxon>Pseudomonadati</taxon>
        <taxon>Pseudomonadota</taxon>
        <taxon>Alphaproteobacteria</taxon>
        <taxon>Hyphomicrobiales</taxon>
        <taxon>Nitrobacteraceae</taxon>
        <taxon>Bradyrhizobium</taxon>
    </lineage>
</organism>